<sequence>MFCKTYAEYSLSPLLQVLFDVFEKFNFTWPSLSLPGNFDVMEFLLGLPLDYGLSTPFALTLTPYLKTDRRYSLAFSFEGPTHQDEFEASTLQRCIPVAASSASTQTALTVAERIESVWVNILIHAFFLRETLSQRSFRSIEALANDTNGRASLDDWLRAINKHLPQDRNIDKDELVFTTNGTARLLRGLLRSNNRTRHVDVVLFGGWNIILQVHAGTSRPLMDCLSLSGRIRSAHHCRELMEKVCIVFIYFLLPVQFQHLSDYYSMSGYTGYTDIQHATQTASQGTRQRVGF</sequence>
<dbReference type="Proteomes" id="UP000821853">
    <property type="component" value="Chromosome 2"/>
</dbReference>
<evidence type="ECO:0000313" key="2">
    <source>
        <dbReference type="Proteomes" id="UP000821853"/>
    </source>
</evidence>
<protein>
    <submittedName>
        <fullName evidence="1">Uncharacterized protein</fullName>
    </submittedName>
</protein>
<comment type="caution">
    <text evidence="1">The sequence shown here is derived from an EMBL/GenBank/DDBJ whole genome shotgun (WGS) entry which is preliminary data.</text>
</comment>
<dbReference type="AlphaFoldDB" id="A0A9J6FY89"/>
<dbReference type="VEuPathDB" id="VectorBase:HLOH_042231"/>
<gene>
    <name evidence="1" type="ORF">HPB48_010086</name>
</gene>
<organism evidence="1 2">
    <name type="scientific">Haemaphysalis longicornis</name>
    <name type="common">Bush tick</name>
    <dbReference type="NCBI Taxonomy" id="44386"/>
    <lineage>
        <taxon>Eukaryota</taxon>
        <taxon>Metazoa</taxon>
        <taxon>Ecdysozoa</taxon>
        <taxon>Arthropoda</taxon>
        <taxon>Chelicerata</taxon>
        <taxon>Arachnida</taxon>
        <taxon>Acari</taxon>
        <taxon>Parasitiformes</taxon>
        <taxon>Ixodida</taxon>
        <taxon>Ixodoidea</taxon>
        <taxon>Ixodidae</taxon>
        <taxon>Haemaphysalinae</taxon>
        <taxon>Haemaphysalis</taxon>
    </lineage>
</organism>
<evidence type="ECO:0000313" key="1">
    <source>
        <dbReference type="EMBL" id="KAH9367775.1"/>
    </source>
</evidence>
<proteinExistence type="predicted"/>
<accession>A0A9J6FY89</accession>
<keyword evidence="2" id="KW-1185">Reference proteome</keyword>
<name>A0A9J6FY89_HAELO</name>
<reference evidence="1 2" key="1">
    <citation type="journal article" date="2020" name="Cell">
        <title>Large-Scale Comparative Analyses of Tick Genomes Elucidate Their Genetic Diversity and Vector Capacities.</title>
        <authorList>
            <consortium name="Tick Genome and Microbiome Consortium (TIGMIC)"/>
            <person name="Jia N."/>
            <person name="Wang J."/>
            <person name="Shi W."/>
            <person name="Du L."/>
            <person name="Sun Y."/>
            <person name="Zhan W."/>
            <person name="Jiang J.F."/>
            <person name="Wang Q."/>
            <person name="Zhang B."/>
            <person name="Ji P."/>
            <person name="Bell-Sakyi L."/>
            <person name="Cui X.M."/>
            <person name="Yuan T.T."/>
            <person name="Jiang B.G."/>
            <person name="Yang W.F."/>
            <person name="Lam T.T."/>
            <person name="Chang Q.C."/>
            <person name="Ding S.J."/>
            <person name="Wang X.J."/>
            <person name="Zhu J.G."/>
            <person name="Ruan X.D."/>
            <person name="Zhao L."/>
            <person name="Wei J.T."/>
            <person name="Ye R.Z."/>
            <person name="Que T.C."/>
            <person name="Du C.H."/>
            <person name="Zhou Y.H."/>
            <person name="Cheng J.X."/>
            <person name="Dai P.F."/>
            <person name="Guo W.B."/>
            <person name="Han X.H."/>
            <person name="Huang E.J."/>
            <person name="Li L.F."/>
            <person name="Wei W."/>
            <person name="Gao Y.C."/>
            <person name="Liu J.Z."/>
            <person name="Shao H.Z."/>
            <person name="Wang X."/>
            <person name="Wang C.C."/>
            <person name="Yang T.C."/>
            <person name="Huo Q.B."/>
            <person name="Li W."/>
            <person name="Chen H.Y."/>
            <person name="Chen S.E."/>
            <person name="Zhou L.G."/>
            <person name="Ni X.B."/>
            <person name="Tian J.H."/>
            <person name="Sheng Y."/>
            <person name="Liu T."/>
            <person name="Pan Y.S."/>
            <person name="Xia L.Y."/>
            <person name="Li J."/>
            <person name="Zhao F."/>
            <person name="Cao W.C."/>
        </authorList>
    </citation>
    <scope>NUCLEOTIDE SEQUENCE [LARGE SCALE GENOMIC DNA]</scope>
    <source>
        <strain evidence="1">HaeL-2018</strain>
    </source>
</reference>
<dbReference type="EMBL" id="JABSTR010000004">
    <property type="protein sequence ID" value="KAH9367775.1"/>
    <property type="molecule type" value="Genomic_DNA"/>
</dbReference>